<dbReference type="Pfam" id="PF00793">
    <property type="entry name" value="DAHP_synth_1"/>
    <property type="match status" value="1"/>
</dbReference>
<evidence type="ECO:0000313" key="11">
    <source>
        <dbReference type="Proteomes" id="UP000020595"/>
    </source>
</evidence>
<dbReference type="InterPro" id="IPR006218">
    <property type="entry name" value="DAHP1/KDSA"/>
</dbReference>
<evidence type="ECO:0000313" key="10">
    <source>
        <dbReference type="EMBL" id="EXB04201.1"/>
    </source>
</evidence>
<dbReference type="UniPathway" id="UPA00053">
    <property type="reaction ID" value="UER00084"/>
</dbReference>
<evidence type="ECO:0000256" key="6">
    <source>
        <dbReference type="ARBA" id="ARBA00023141"/>
    </source>
</evidence>
<proteinExistence type="inferred from homology"/>
<protein>
    <recommendedName>
        <fullName evidence="8">Phospho-2-dehydro-3-deoxyheptonate aldolase</fullName>
        <ecNumber evidence="8">2.5.1.54</ecNumber>
    </recommendedName>
</protein>
<name>A0A009I0U7_ACIB9</name>
<dbReference type="AlphaFoldDB" id="A0A009I0U7"/>
<evidence type="ECO:0000256" key="4">
    <source>
        <dbReference type="ARBA" id="ARBA00022605"/>
    </source>
</evidence>
<evidence type="ECO:0000256" key="8">
    <source>
        <dbReference type="PIRNR" id="PIRNR001361"/>
    </source>
</evidence>
<evidence type="ECO:0000256" key="7">
    <source>
        <dbReference type="ARBA" id="ARBA00047508"/>
    </source>
</evidence>
<gene>
    <name evidence="10" type="ORF">J512_3371</name>
</gene>
<dbReference type="PIRSF" id="PIRSF001361">
    <property type="entry name" value="DAHP_synthase"/>
    <property type="match status" value="1"/>
</dbReference>
<dbReference type="InterPro" id="IPR013785">
    <property type="entry name" value="Aldolase_TIM"/>
</dbReference>
<dbReference type="NCBIfam" id="NF009395">
    <property type="entry name" value="PRK12755.1"/>
    <property type="match status" value="1"/>
</dbReference>
<keyword evidence="4 8" id="KW-0028">Amino-acid biosynthesis</keyword>
<dbReference type="NCBIfam" id="TIGR00034">
    <property type="entry name" value="aroFGH"/>
    <property type="match status" value="1"/>
</dbReference>
<dbReference type="GO" id="GO:0009423">
    <property type="term" value="P:chorismate biosynthetic process"/>
    <property type="evidence" value="ECO:0007669"/>
    <property type="project" value="UniProtKB-UniPathway"/>
</dbReference>
<keyword evidence="6 8" id="KW-0057">Aromatic amino acid biosynthesis</keyword>
<dbReference type="GO" id="GO:0009073">
    <property type="term" value="P:aromatic amino acid family biosynthetic process"/>
    <property type="evidence" value="ECO:0007669"/>
    <property type="project" value="UniProtKB-KW"/>
</dbReference>
<organism evidence="10 11">
    <name type="scientific">Acinetobacter baumannii (strain 1295743)</name>
    <dbReference type="NCBI Taxonomy" id="1310613"/>
    <lineage>
        <taxon>Bacteria</taxon>
        <taxon>Pseudomonadati</taxon>
        <taxon>Pseudomonadota</taxon>
        <taxon>Gammaproteobacteria</taxon>
        <taxon>Moraxellales</taxon>
        <taxon>Moraxellaceae</taxon>
        <taxon>Acinetobacter</taxon>
        <taxon>Acinetobacter calcoaceticus/baumannii complex</taxon>
    </lineage>
</organism>
<evidence type="ECO:0000256" key="3">
    <source>
        <dbReference type="ARBA" id="ARBA00007985"/>
    </source>
</evidence>
<comment type="catalytic activity">
    <reaction evidence="7 8">
        <text>D-erythrose 4-phosphate + phosphoenolpyruvate + H2O = 7-phospho-2-dehydro-3-deoxy-D-arabino-heptonate + phosphate</text>
        <dbReference type="Rhea" id="RHEA:14717"/>
        <dbReference type="ChEBI" id="CHEBI:15377"/>
        <dbReference type="ChEBI" id="CHEBI:16897"/>
        <dbReference type="ChEBI" id="CHEBI:43474"/>
        <dbReference type="ChEBI" id="CHEBI:58394"/>
        <dbReference type="ChEBI" id="CHEBI:58702"/>
        <dbReference type="EC" id="2.5.1.54"/>
    </reaction>
</comment>
<comment type="pathway">
    <text evidence="2 8">Metabolic intermediate biosynthesis; chorismate biosynthesis; chorismate from D-erythrose 4-phosphate and phosphoenolpyruvate: step 1/7.</text>
</comment>
<dbReference type="Gene3D" id="3.20.20.70">
    <property type="entry name" value="Aldolase class I"/>
    <property type="match status" value="1"/>
</dbReference>
<reference evidence="10 11" key="1">
    <citation type="submission" date="2014-02" db="EMBL/GenBank/DDBJ databases">
        <title>Comparative genomics and transcriptomics to identify genetic mechanisms underlying the emergence of carbapenem resistant Acinetobacter baumannii (CRAb).</title>
        <authorList>
            <person name="Harris A.D."/>
            <person name="Johnson K.J."/>
            <person name="George J."/>
            <person name="Shefchek K."/>
            <person name="Daugherty S.C."/>
            <person name="Parankush S."/>
            <person name="Sadzewicz L."/>
            <person name="Tallon L."/>
            <person name="Sengamalay N."/>
            <person name="Hazen T.H."/>
            <person name="Rasko D.A."/>
        </authorList>
    </citation>
    <scope>NUCLEOTIDE SEQUENCE [LARGE SCALE GENOMIC DNA]</scope>
    <source>
        <strain evidence="10 11">1295743</strain>
    </source>
</reference>
<dbReference type="GO" id="GO:0003849">
    <property type="term" value="F:3-deoxy-7-phosphoheptulonate synthase activity"/>
    <property type="evidence" value="ECO:0007669"/>
    <property type="project" value="UniProtKB-EC"/>
</dbReference>
<dbReference type="PANTHER" id="PTHR21225:SF12">
    <property type="entry name" value="PHOSPHO-2-DEHYDRO-3-DEOXYHEPTONATE ALDOLASE, TYROSINE-INHIBITED"/>
    <property type="match status" value="1"/>
</dbReference>
<evidence type="ECO:0000256" key="2">
    <source>
        <dbReference type="ARBA" id="ARBA00004688"/>
    </source>
</evidence>
<evidence type="ECO:0000259" key="9">
    <source>
        <dbReference type="Pfam" id="PF00793"/>
    </source>
</evidence>
<accession>A0A009I0U7</accession>
<comment type="function">
    <text evidence="1 8">Stereospecific condensation of phosphoenolpyruvate (PEP) and D-erythrose-4-phosphate (E4P) giving rise to 3-deoxy-D-arabino-heptulosonate-7-phosphate (DAHP).</text>
</comment>
<dbReference type="EMBL" id="JEWH01000057">
    <property type="protein sequence ID" value="EXB04201.1"/>
    <property type="molecule type" value="Genomic_DNA"/>
</dbReference>
<dbReference type="GO" id="GO:0008652">
    <property type="term" value="P:amino acid biosynthetic process"/>
    <property type="evidence" value="ECO:0007669"/>
    <property type="project" value="UniProtKB-KW"/>
</dbReference>
<dbReference type="RefSeq" id="WP_000993015.1">
    <property type="nucleotide sequence ID" value="NZ_JEWH01000057.1"/>
</dbReference>
<dbReference type="PATRIC" id="fig|1310613.3.peg.3241"/>
<sequence>MNALNTLLTQSNTKETPVSLPVQLKAKYPLVQTFARQIAEHRQIIQNILAGKDQRLMVITGPCSIHDPVAVLEYADRLQKLQEKVKDQIFIVMRAYIEKPRTTVGWKGFMYDPNLDGSSNLQLGLEKSRELYLQIIEKGLPIASEILSPMATGYFDDLLAWGAIGARTSESQIHREISSHMPYSIGFKNGTDGSIQIALDAIQSAQNEHQFLGMNQQGLPSVIQSAGNPLPHLILRGANHGPNYDLASIQAIREKHKQNLPALVIDCSHGNSGKDPLRQPEVLQQIVAERLKTQVKGVMIESHLVDGNQKISCEMTYGQSVTDGCLGWNKTEQLLLNVAKQLKASELAHSA</sequence>
<keyword evidence="5 8" id="KW-0808">Transferase</keyword>
<evidence type="ECO:0000256" key="5">
    <source>
        <dbReference type="ARBA" id="ARBA00022679"/>
    </source>
</evidence>
<dbReference type="GO" id="GO:0005737">
    <property type="term" value="C:cytoplasm"/>
    <property type="evidence" value="ECO:0007669"/>
    <property type="project" value="TreeGrafter"/>
</dbReference>
<dbReference type="Proteomes" id="UP000020595">
    <property type="component" value="Unassembled WGS sequence"/>
</dbReference>
<dbReference type="PANTHER" id="PTHR21225">
    <property type="entry name" value="PHOSPHO-2-DEHYDRO-3-DEOXYHEPTONATE ALDOLASE DAHP SYNTHETASE"/>
    <property type="match status" value="1"/>
</dbReference>
<dbReference type="InterPro" id="IPR006219">
    <property type="entry name" value="DAHP_synth_1"/>
</dbReference>
<feature type="domain" description="DAHP synthetase I/KDSA" evidence="9">
    <location>
        <begin position="46"/>
        <end position="334"/>
    </location>
</feature>
<comment type="caution">
    <text evidence="10">The sequence shown here is derived from an EMBL/GenBank/DDBJ whole genome shotgun (WGS) entry which is preliminary data.</text>
</comment>
<dbReference type="SUPFAM" id="SSF51569">
    <property type="entry name" value="Aldolase"/>
    <property type="match status" value="1"/>
</dbReference>
<evidence type="ECO:0000256" key="1">
    <source>
        <dbReference type="ARBA" id="ARBA00003726"/>
    </source>
</evidence>
<dbReference type="EC" id="2.5.1.54" evidence="8"/>
<comment type="similarity">
    <text evidence="3 8">Belongs to the class-I DAHP synthase family.</text>
</comment>